<dbReference type="InterPro" id="IPR000719">
    <property type="entry name" value="Prot_kinase_dom"/>
</dbReference>
<dbReference type="Gene3D" id="3.80.10.10">
    <property type="entry name" value="Ribonuclease Inhibitor"/>
    <property type="match status" value="2"/>
</dbReference>
<dbReference type="SUPFAM" id="SSF56112">
    <property type="entry name" value="Protein kinase-like (PK-like)"/>
    <property type="match status" value="1"/>
</dbReference>
<dbReference type="PANTHER" id="PTHR48007">
    <property type="entry name" value="LEUCINE-RICH REPEAT RECEPTOR-LIKE PROTEIN KINASE PXC1"/>
    <property type="match status" value="1"/>
</dbReference>
<dbReference type="Proteomes" id="UP001497457">
    <property type="component" value="Chromosome 6rd"/>
</dbReference>
<keyword evidence="6" id="KW-0677">Repeat</keyword>
<dbReference type="InterPro" id="IPR046959">
    <property type="entry name" value="PRK1-6/SRF4-like"/>
</dbReference>
<sequence length="845" mass="87218">MPRHQHTSSSAVASTAMAGNRAPRLLLRRLTSPPLLQLALLLQLLCLASALNQDGVLLLSFKLSLAADPLGSLSGWGYSDATPCAWNGVVCSAEPDSRVVSVVLPNAQLVGPIAKELGLIEHLRHLDLSGNALNGSIPPELLRAPELRVLSLAGNGLTGGLPEEVGQLRSLRALNLAGNALSGAVPRNLTLLPNLTAVSLAGNFFSGPLPGGWSFPALQILDASANLLNGTLPPDLAGAALRYVNLSSNRIAGEIPPEMATSLPANVTVDLSYNNLTGAIPAAAPFSKQRPAAFEGNAGLCGKPLDTLCASSSAAVEPPNGTAKSPPAIAAIPRDPTEVAAALPGDDTGASAASGEQQRGKMRLATIAAIAAGDVAGVAVLFVVVLYVYHVRKRRQQRQSREAARQRMGAAVFKKPEPEDSPDAAVGRSLSCCLRKKAAGGDDSDDTEMEVTDTSASFAAKEGVTTDKKKTSSKAAAAAAAGGGVEEAAKKGAVLVTVDGGEELELETLLKASAYILGAAGGSIVYKAVLAGGASLAVRRIGSDDAGVRRVGELESRMRAVARLRHRNILRLRGFYWGPDEMLIIHDFADNGSLANLSVKRKPGSSPMSLGWGARLRIARGVAGGLVYLHDKKWVHGNVKPSNVLLDADMEPLLADLGVDRLLLRGGGRHRPPPPPSGRPFGISKRSAKSLPDLSPPPSHPPASPLAAAGEDTAAHYRAPEAARSATKASAKWDVYSFGVLVLELVAGRALTGVELCQCAAAAPDEKALLRLVDPALRGEVEGREEAVASCLRLAAACCAMAPGKRPSMKDALQAIERVPALAAAAVAAASSSSSTSFSAAAAHQ</sequence>
<dbReference type="InterPro" id="IPR013210">
    <property type="entry name" value="LRR_N_plant-typ"/>
</dbReference>
<name>A0ABC9FI42_9POAL</name>
<feature type="transmembrane region" description="Helical" evidence="11">
    <location>
        <begin position="364"/>
        <end position="389"/>
    </location>
</feature>
<dbReference type="PROSITE" id="PS50011">
    <property type="entry name" value="PROTEIN_KINASE_DOM"/>
    <property type="match status" value="1"/>
</dbReference>
<evidence type="ECO:0000256" key="5">
    <source>
        <dbReference type="ARBA" id="ARBA00022729"/>
    </source>
</evidence>
<dbReference type="Pfam" id="PF00069">
    <property type="entry name" value="Pkinase"/>
    <property type="match status" value="1"/>
</dbReference>
<evidence type="ECO:0000256" key="8">
    <source>
        <dbReference type="ARBA" id="ARBA00023136"/>
    </source>
</evidence>
<feature type="compositionally biased region" description="Pro residues" evidence="10">
    <location>
        <begin position="694"/>
        <end position="704"/>
    </location>
</feature>
<keyword evidence="5" id="KW-0732">Signal</keyword>
<keyword evidence="2" id="KW-0597">Phosphoprotein</keyword>
<reference evidence="14" key="1">
    <citation type="submission" date="2024-06" db="EMBL/GenBank/DDBJ databases">
        <authorList>
            <person name="Ryan C."/>
        </authorList>
    </citation>
    <scope>NUCLEOTIDE SEQUENCE [LARGE SCALE GENOMIC DNA]</scope>
</reference>
<dbReference type="Gene3D" id="3.30.200.20">
    <property type="entry name" value="Phosphorylase Kinase, domain 1"/>
    <property type="match status" value="1"/>
</dbReference>
<feature type="region of interest" description="Disordered" evidence="10">
    <location>
        <begin position="396"/>
        <end position="426"/>
    </location>
</feature>
<keyword evidence="14" id="KW-1185">Reference proteome</keyword>
<gene>
    <name evidence="13" type="ORF">URODEC1_LOCUS105634</name>
</gene>
<keyword evidence="7 11" id="KW-1133">Transmembrane helix</keyword>
<protein>
    <recommendedName>
        <fullName evidence="12">Protein kinase domain-containing protein</fullName>
    </recommendedName>
</protein>
<dbReference type="SUPFAM" id="SSF52058">
    <property type="entry name" value="L domain-like"/>
    <property type="match status" value="1"/>
</dbReference>
<dbReference type="EMBL" id="OZ075116">
    <property type="protein sequence ID" value="CAL5075362.1"/>
    <property type="molecule type" value="Genomic_DNA"/>
</dbReference>
<accession>A0ABC9FI42</accession>
<feature type="domain" description="Protein kinase" evidence="12">
    <location>
        <begin position="511"/>
        <end position="822"/>
    </location>
</feature>
<dbReference type="FunFam" id="3.80.10.10:FF:000722">
    <property type="entry name" value="Leucine-rich repeat receptor-like protein kinase"/>
    <property type="match status" value="1"/>
</dbReference>
<keyword evidence="9" id="KW-0325">Glycoprotein</keyword>
<dbReference type="Gene3D" id="1.10.510.10">
    <property type="entry name" value="Transferase(Phosphotransferase) domain 1"/>
    <property type="match status" value="1"/>
</dbReference>
<comment type="subcellular location">
    <subcellularLocation>
        <location evidence="1">Membrane</location>
        <topology evidence="1">Single-pass membrane protein</topology>
    </subcellularLocation>
</comment>
<dbReference type="Pfam" id="PF08263">
    <property type="entry name" value="LRRNT_2"/>
    <property type="match status" value="1"/>
</dbReference>
<dbReference type="AlphaFoldDB" id="A0ABC9FI42"/>
<dbReference type="PANTHER" id="PTHR48007:SF47">
    <property type="entry name" value="PROTEIN KINASE DOMAIN-CONTAINING PROTEIN"/>
    <property type="match status" value="1"/>
</dbReference>
<dbReference type="GO" id="GO:0016020">
    <property type="term" value="C:membrane"/>
    <property type="evidence" value="ECO:0007669"/>
    <property type="project" value="UniProtKB-SubCell"/>
</dbReference>
<feature type="region of interest" description="Disordered" evidence="10">
    <location>
        <begin position="665"/>
        <end position="710"/>
    </location>
</feature>
<evidence type="ECO:0000256" key="6">
    <source>
        <dbReference type="ARBA" id="ARBA00022737"/>
    </source>
</evidence>
<evidence type="ECO:0000259" key="12">
    <source>
        <dbReference type="PROSITE" id="PS50011"/>
    </source>
</evidence>
<keyword evidence="3" id="KW-0433">Leucine-rich repeat</keyword>
<dbReference type="InterPro" id="IPR011009">
    <property type="entry name" value="Kinase-like_dom_sf"/>
</dbReference>
<dbReference type="InterPro" id="IPR032675">
    <property type="entry name" value="LRR_dom_sf"/>
</dbReference>
<evidence type="ECO:0000313" key="14">
    <source>
        <dbReference type="Proteomes" id="UP001497457"/>
    </source>
</evidence>
<dbReference type="InterPro" id="IPR001611">
    <property type="entry name" value="Leu-rich_rpt"/>
</dbReference>
<evidence type="ECO:0000256" key="11">
    <source>
        <dbReference type="SAM" id="Phobius"/>
    </source>
</evidence>
<reference evidence="13 14" key="2">
    <citation type="submission" date="2024-10" db="EMBL/GenBank/DDBJ databases">
        <authorList>
            <person name="Ryan C."/>
        </authorList>
    </citation>
    <scope>NUCLEOTIDE SEQUENCE [LARGE SCALE GENOMIC DNA]</scope>
</reference>
<feature type="region of interest" description="Disordered" evidence="10">
    <location>
        <begin position="339"/>
        <end position="358"/>
    </location>
</feature>
<evidence type="ECO:0000256" key="9">
    <source>
        <dbReference type="ARBA" id="ARBA00023180"/>
    </source>
</evidence>
<evidence type="ECO:0000256" key="4">
    <source>
        <dbReference type="ARBA" id="ARBA00022692"/>
    </source>
</evidence>
<evidence type="ECO:0000256" key="10">
    <source>
        <dbReference type="SAM" id="MobiDB-lite"/>
    </source>
</evidence>
<keyword evidence="8 11" id="KW-0472">Membrane</keyword>
<evidence type="ECO:0000256" key="7">
    <source>
        <dbReference type="ARBA" id="ARBA00022989"/>
    </source>
</evidence>
<proteinExistence type="predicted"/>
<organism evidence="13 14">
    <name type="scientific">Urochloa decumbens</name>
    <dbReference type="NCBI Taxonomy" id="240449"/>
    <lineage>
        <taxon>Eukaryota</taxon>
        <taxon>Viridiplantae</taxon>
        <taxon>Streptophyta</taxon>
        <taxon>Embryophyta</taxon>
        <taxon>Tracheophyta</taxon>
        <taxon>Spermatophyta</taxon>
        <taxon>Magnoliopsida</taxon>
        <taxon>Liliopsida</taxon>
        <taxon>Poales</taxon>
        <taxon>Poaceae</taxon>
        <taxon>PACMAD clade</taxon>
        <taxon>Panicoideae</taxon>
        <taxon>Panicodae</taxon>
        <taxon>Paniceae</taxon>
        <taxon>Melinidinae</taxon>
        <taxon>Urochloa</taxon>
    </lineage>
</organism>
<dbReference type="FunFam" id="3.80.10.10:FF:000275">
    <property type="entry name" value="Leucine-rich repeat receptor-like protein kinase"/>
    <property type="match status" value="1"/>
</dbReference>
<keyword evidence="4 11" id="KW-0812">Transmembrane</keyword>
<evidence type="ECO:0000256" key="2">
    <source>
        <dbReference type="ARBA" id="ARBA00022553"/>
    </source>
</evidence>
<dbReference type="Pfam" id="PF00560">
    <property type="entry name" value="LRR_1"/>
    <property type="match status" value="3"/>
</dbReference>
<evidence type="ECO:0000256" key="1">
    <source>
        <dbReference type="ARBA" id="ARBA00004167"/>
    </source>
</evidence>
<evidence type="ECO:0000313" key="13">
    <source>
        <dbReference type="EMBL" id="CAL5075362.1"/>
    </source>
</evidence>
<evidence type="ECO:0000256" key="3">
    <source>
        <dbReference type="ARBA" id="ARBA00022614"/>
    </source>
</evidence>